<dbReference type="RefSeq" id="WP_002987788.1">
    <property type="nucleotide sequence ID" value="NZ_CP068108.1"/>
</dbReference>
<evidence type="ECO:0000313" key="2">
    <source>
        <dbReference type="EMBL" id="QQT99617.1"/>
    </source>
</evidence>
<proteinExistence type="predicted"/>
<feature type="signal peptide" evidence="1">
    <location>
        <begin position="1"/>
        <end position="22"/>
    </location>
</feature>
<dbReference type="OrthoDB" id="1096850at2"/>
<organism evidence="2 3">
    <name type="scientific">Myroides odoratus</name>
    <name type="common">Flavobacterium odoratum</name>
    <dbReference type="NCBI Taxonomy" id="256"/>
    <lineage>
        <taxon>Bacteria</taxon>
        <taxon>Pseudomonadati</taxon>
        <taxon>Bacteroidota</taxon>
        <taxon>Flavobacteriia</taxon>
        <taxon>Flavobacteriales</taxon>
        <taxon>Flavobacteriaceae</taxon>
        <taxon>Myroides</taxon>
    </lineage>
</organism>
<protein>
    <recommendedName>
        <fullName evidence="4">Lipoprotein</fullName>
    </recommendedName>
</protein>
<reference evidence="2 3" key="1">
    <citation type="submission" date="2021-01" db="EMBL/GenBank/DDBJ databases">
        <title>FDA dAtabase for Regulatory Grade micrObial Sequences (FDA-ARGOS): Supporting development and validation of Infectious Disease Dx tests.</title>
        <authorList>
            <person name="Sproer C."/>
            <person name="Gronow S."/>
            <person name="Severitt S."/>
            <person name="Schroder I."/>
            <person name="Tallon L."/>
            <person name="Sadzewicz L."/>
            <person name="Zhao X."/>
            <person name="Boylan J."/>
            <person name="Ott S."/>
            <person name="Bowen H."/>
            <person name="Vavikolanu K."/>
            <person name="Mehta A."/>
            <person name="Aluvathingal J."/>
            <person name="Nadendla S."/>
            <person name="Lowell S."/>
            <person name="Myers T."/>
            <person name="Yan Y."/>
            <person name="Sichtig H."/>
        </authorList>
    </citation>
    <scope>NUCLEOTIDE SEQUENCE [LARGE SCALE GENOMIC DNA]</scope>
    <source>
        <strain evidence="2 3">FDAARGOS_1131</strain>
    </source>
</reference>
<sequence length="173" mass="19421">MRIVFGLFFSLLLLASCKSSLAPSTLKQNALAFELCELYGSDQGLRTKALAPTNNQILPKIDSINFTKLVAFVQKNGMPNENLLGKDNYAIECVKMAGFSILLHNPEKLVHDTEYYHLFFQEVQAGRMSGEAFALIIDKFYWSRQQNLAYGSSFGQPCYVIKRMLINAGSYSV</sequence>
<name>A0A9Q6Z2W5_MYROD</name>
<evidence type="ECO:0000256" key="1">
    <source>
        <dbReference type="SAM" id="SignalP"/>
    </source>
</evidence>
<dbReference type="Proteomes" id="UP000596202">
    <property type="component" value="Chromosome"/>
</dbReference>
<keyword evidence="1" id="KW-0732">Signal</keyword>
<dbReference type="GeneID" id="93529137"/>
<dbReference type="EMBL" id="CP068108">
    <property type="protein sequence ID" value="QQT99617.1"/>
    <property type="molecule type" value="Genomic_DNA"/>
</dbReference>
<accession>A0A9Q6Z2W5</accession>
<evidence type="ECO:0000313" key="3">
    <source>
        <dbReference type="Proteomes" id="UP000596202"/>
    </source>
</evidence>
<feature type="chain" id="PRO_5040107007" description="Lipoprotein" evidence="1">
    <location>
        <begin position="23"/>
        <end position="173"/>
    </location>
</feature>
<gene>
    <name evidence="2" type="ORF">I6I88_15775</name>
</gene>
<dbReference type="AlphaFoldDB" id="A0A9Q6Z2W5"/>
<dbReference type="PROSITE" id="PS51257">
    <property type="entry name" value="PROKAR_LIPOPROTEIN"/>
    <property type="match status" value="1"/>
</dbReference>
<evidence type="ECO:0008006" key="4">
    <source>
        <dbReference type="Google" id="ProtNLM"/>
    </source>
</evidence>